<feature type="chain" id="PRO_5022676820" evidence="1">
    <location>
        <begin position="20"/>
        <end position="2596"/>
    </location>
</feature>
<evidence type="ECO:0000256" key="1">
    <source>
        <dbReference type="SAM" id="SignalP"/>
    </source>
</evidence>
<organism evidence="2 3">
    <name type="scientific">Hymenobacter lutimineralis</name>
    <dbReference type="NCBI Taxonomy" id="2606448"/>
    <lineage>
        <taxon>Bacteria</taxon>
        <taxon>Pseudomonadati</taxon>
        <taxon>Bacteroidota</taxon>
        <taxon>Cytophagia</taxon>
        <taxon>Cytophagales</taxon>
        <taxon>Hymenobacteraceae</taxon>
        <taxon>Hymenobacter</taxon>
    </lineage>
</organism>
<keyword evidence="1" id="KW-0732">Signal</keyword>
<dbReference type="Gene3D" id="2.60.40.10">
    <property type="entry name" value="Immunoglobulins"/>
    <property type="match status" value="1"/>
</dbReference>
<evidence type="ECO:0000313" key="2">
    <source>
        <dbReference type="EMBL" id="TYZ10098.1"/>
    </source>
</evidence>
<sequence length="2596" mass="265033">MKQLVTLFLLLLGSTLARAATYYTFTGGGTTGNWDNAATWTTDPSGSTSVNPSNVVPGANDAVLILNGYTVTMTANISSSNLAVTIEKGGVLDMGTSQFTQTLPSLSGQGTLRLSSTSFPVVTTNNFDDANTGIVEYYNLVDNAVLPTPASGQYNELRLLNTLATNRNMVLNSTLTLNGALTLSRTGTGTLSFTMGNGAALTTNGDVTVGTGTSWRSNQTGNATSTVTASGNITVASGGSIVFYYTNGLSGGRKVTSTTNITFTGTNDRTLTANGTTTLNAITVSKGTSSQFVQRIVAASAGLFSLNATSGNIIILDKGTLRLSSNITVNFVNATNGNDGYTIPASAGLWVDGATVTVASAVKGGLISEGLFRISAGSFTSTGNDGSVIGDQGSYLIEGGTMTVEKFSPVKTGTPLGSFTISGGVFNLQDSGAQLNNQQGFARFSVPYPTQSFTMSGGTINLKDTESSGPGKNTGIEIGVQATNYSVTGGNVNVMLPGETNRKDQLFKISSTAPFWNLNITKPLAGRTSTVVSLAAGIESANIARPLVVLNDLTLSGSNTPTLLANDLDVTVQGDFTIASGTVYTPGANTTRFTGSQDQAFSNNGTITSGLNNLLMDKANGTVQLAGTSPFLVRSLLTLSNGVLDDAGKTLTVQGNIINSATHTSSGTTTGSITLAGTALQTLGGDGSGVFGNLIINNSTLAAGAVAASLSAAQTVSGKLTLNSNHLLDINTQRLSITSVSNDAIAAGTGGFSQNRMIRTSGNQSDGGIRKTYGAFGPSEAFVFPVGTQITVSNVTANYYTPAVINLTAAPSRYGKITVAPVKTANPFATSSNLLRYYWKVTNSDFVLPVGQMLMTDQSFTGYNSLTTGTISSYIPAYYDPTTATWERTVDVNQVVEGTTQFVINFASVPASGEFTAGETGAFGAITKYYSISNGPWNQASTWSTVGYNSAVNTGTFPGAGNPAFVGNSRTVTVTTNATRAGSLQIDNTGVVDLGTTTGHNFGALPEAKVNGSGTLRISSATALAQFPGGDFGSFLGEQGGTVEYYTTGTAFSIPLTSFTSQTLSSYYNLVLNSGSGLTLTLPALDLRIYNDLRGGTRTGFTGTAVLNAGVAGNLIIDGKIDQQLGSLFYGTGARSVVVGKDVLVGTGASFGISNGATTNTLQIGGGVTNNGTFTLAPTGSTGRVNVTFVNEADAKITGTGTTTTFNTLTVNKGASRTPTLTLDVAGALTVPTTDNWLVLTNGTFSFAKVNGTVKVNTGNYTVGSTAGLQVNGAGATLNVATGGNLLLAGRLASLLGTLNVGDQAAATDNTIEYSSATEPEIAVGAGTLNVNGQIRRPLTTTQGALAYSQSGGAVLVKGYGSTSSTRAQFEVLNTNSSFTMSGGTLTLHRTNNNGGVIADLYLHPAASSVTGGEIILGSTAGIGTVNLNVDTTIPLYSLTVASAPVGSATTGTLVQNPLILGGNFSIGNSNSVFNANGFDVSVAGSFSNGNGSASTSITGGGYRVGSTTQTTTLNGSTASQLVAGTTANLTVFSNLTVNNTFTNGQVTLQPNSALLVNGTFSLIVGTLNDGGNTIKALGNVVNSAKHSGTGKIVLEGTANQNIGGSGAGIFGNLELNNSLGATTLAAQQIDGVLTFTNGILSIGSNLLKLTNTSSTAIAGAATTAATTTRFIRTNGIVADAGVEKAFASGAGSFVFPVGTVSKFTPASFNLTSNGAAGTITVNPVNVKHPSTTDASNLELNYYWRVSSTGLSNPTVTQQYTYQQTDVPVPVAPATSPEPNFFAGRYLTNAWVPQNGIAGAINTGNNTITLTGVNYVDGDYTAGAPSEFGAVKTYYSRNATQTGSGANWDASTSWTFNADGSDSSPLPTTFPSAANPVVILPTHLINTNGPGRGASSLVLNGTLNVAGFTANNFGVVTGTGTLVINSSTFPAGNFTAFTSSTGGTVDYNGTIVTLPPRSVYNNLSFSGTGTSKSLGNQSLQINGSFDVAASTTVTNNSNIDVTLLSTTKSLTNSGNINLGNGNLTIAYTLSNQSGGTLTLGTGKTTVTGAIVNAGTITAGVGNISTGASLTNSGTFTSNAGALQVATSLVNSGTFNGTGQTGTVTVGQNLTTSGNFSASNGAMSVTGTLTNAGVYTANANQLTLDGNFANTVGSFAGGSGEILLQGNWLNSATYTGGTSTVRFLSNSNRSVAGTVPTQFYQVYKSGSGILTLAQSASVSYLLNLDNGNIVTGTNTLSLTNTAIQPVVGESQSAFVFGKLAISFPNTADASRSFPVGNAEYYRPVTIRQASGSNAVVLVEMFNTAPTGSFVTGSGLANLSRTRYYRINLLSGTITSPTVRLSFNTNVRTDEGVNVPGNLRIARATTATGPWSNAGGSGVFSPAAPAGYAVSGATTIVGETYFSLASTNTVDNPLPVELVSFTAKATGATVQLNWVTSSERNSAYFVVERSLNGTTFEAVTQVDAQGTTSARHAYTAVDARPYQGLAYYRLRQVDLDGRTAYSEAVTVQVTTLAKASFQAFPNPTSGTQFTVRAVGMQGATGTLRITDGFGRVVQEMPVGLTQPQQDITVQPTVKLAAGVYLVSLQTASGRLVQKLVVE</sequence>
<dbReference type="EMBL" id="VTHL01000008">
    <property type="protein sequence ID" value="TYZ10098.1"/>
    <property type="molecule type" value="Genomic_DNA"/>
</dbReference>
<reference evidence="2 3" key="1">
    <citation type="submission" date="2019-08" db="EMBL/GenBank/DDBJ databases">
        <authorList>
            <person name="Seo M.-J."/>
        </authorList>
    </citation>
    <scope>NUCLEOTIDE SEQUENCE [LARGE SCALE GENOMIC DNA]</scope>
    <source>
        <strain evidence="2 3">KIGAM108</strain>
    </source>
</reference>
<evidence type="ECO:0000313" key="3">
    <source>
        <dbReference type="Proteomes" id="UP000322791"/>
    </source>
</evidence>
<gene>
    <name evidence="2" type="ORF">FY528_09550</name>
</gene>
<protein>
    <submittedName>
        <fullName evidence="2">T9SS type A sorting domain-containing protein</fullName>
    </submittedName>
</protein>
<feature type="signal peptide" evidence="1">
    <location>
        <begin position="1"/>
        <end position="19"/>
    </location>
</feature>
<comment type="caution">
    <text evidence="2">The sequence shown here is derived from an EMBL/GenBank/DDBJ whole genome shotgun (WGS) entry which is preliminary data.</text>
</comment>
<accession>A0A5D6V570</accession>
<dbReference type="Proteomes" id="UP000322791">
    <property type="component" value="Unassembled WGS sequence"/>
</dbReference>
<keyword evidence="3" id="KW-1185">Reference proteome</keyword>
<dbReference type="NCBIfam" id="TIGR04183">
    <property type="entry name" value="Por_Secre_tail"/>
    <property type="match status" value="1"/>
</dbReference>
<name>A0A5D6V570_9BACT</name>
<dbReference type="InterPro" id="IPR013783">
    <property type="entry name" value="Ig-like_fold"/>
</dbReference>
<dbReference type="RefSeq" id="WP_149070774.1">
    <property type="nucleotide sequence ID" value="NZ_VTHL01000008.1"/>
</dbReference>
<proteinExistence type="predicted"/>
<dbReference type="InterPro" id="IPR026444">
    <property type="entry name" value="Secre_tail"/>
</dbReference>